<accession>A0A0M9AFN5</accession>
<protein>
    <submittedName>
        <fullName evidence="1">Uncharacterized protein</fullName>
    </submittedName>
</protein>
<sequence>MSTWTDRARLFVKGKAFLLDLGAEVDLYTERGPRRARYLLVGQVSPLEALRLGLPRHGVLHYPMPVDPLDFAWEGGTLAFPGLRVYLEGPPEFVETPYYAWVVGWPPWT</sequence>
<proteinExistence type="predicted"/>
<organism evidence="1 2">
    <name type="scientific">Thermus aquaticus</name>
    <dbReference type="NCBI Taxonomy" id="271"/>
    <lineage>
        <taxon>Bacteria</taxon>
        <taxon>Thermotogati</taxon>
        <taxon>Deinococcota</taxon>
        <taxon>Deinococci</taxon>
        <taxon>Thermales</taxon>
        <taxon>Thermaceae</taxon>
        <taxon>Thermus</taxon>
    </lineage>
</organism>
<dbReference type="EMBL" id="LHCI01000106">
    <property type="protein sequence ID" value="KOX90438.1"/>
    <property type="molecule type" value="Genomic_DNA"/>
</dbReference>
<reference evidence="1 2" key="1">
    <citation type="submission" date="2015-07" db="EMBL/GenBank/DDBJ databases">
        <authorList>
            <person name="Noorani M."/>
        </authorList>
    </citation>
    <scope>NUCLEOTIDE SEQUENCE [LARGE SCALE GENOMIC DNA]</scope>
    <source>
        <strain evidence="2">ATCC 25104 / DSM 625 / JCM 10724 / NBRC 103206 / NCIMB 11243 / YT-1</strain>
    </source>
</reference>
<evidence type="ECO:0000313" key="1">
    <source>
        <dbReference type="EMBL" id="KOX90438.1"/>
    </source>
</evidence>
<gene>
    <name evidence="1" type="ORF">BVI061214_01629</name>
</gene>
<comment type="caution">
    <text evidence="1">The sequence shown here is derived from an EMBL/GenBank/DDBJ whole genome shotgun (WGS) entry which is preliminary data.</text>
</comment>
<dbReference type="PATRIC" id="fig|271.14.peg.1701"/>
<evidence type="ECO:0000313" key="2">
    <source>
        <dbReference type="Proteomes" id="UP000037685"/>
    </source>
</evidence>
<dbReference type="AlphaFoldDB" id="A0A0M9AFN5"/>
<name>A0A0M9AFN5_THEAQ</name>
<dbReference type="Proteomes" id="UP000037685">
    <property type="component" value="Unassembled WGS sequence"/>
</dbReference>
<dbReference type="RefSeq" id="WP_003048655.1">
    <property type="nucleotide sequence ID" value="NZ_JBMSBF010000010.1"/>
</dbReference>